<organism evidence="1 2">
    <name type="scientific">Eubacterium multiforme</name>
    <dbReference type="NCBI Taxonomy" id="83339"/>
    <lineage>
        <taxon>Bacteria</taxon>
        <taxon>Bacillati</taxon>
        <taxon>Bacillota</taxon>
        <taxon>Clostridia</taxon>
        <taxon>Eubacteriales</taxon>
        <taxon>Eubacteriaceae</taxon>
        <taxon>Eubacterium</taxon>
    </lineage>
</organism>
<accession>A0ABT9UXN1</accession>
<sequence>MNNKYVKFLLLALTTRALDKFLKQDNKKNKNSLNLPSFIGVIEVKHSIKGRVRLHIPILKQDKNARIFLLDQLKRVEALKYIEINKITGNIIIKYDQDKINPQLLIGIIAKLLKLDNEILKKKESVVTKELSNMKEVVNLAIYNKTKGMLDGKAIYIILVLILGIKGIRNMPRVLPNGYTMLRWGYNAI</sequence>
<evidence type="ECO:0000313" key="1">
    <source>
        <dbReference type="EMBL" id="MDQ0151075.1"/>
    </source>
</evidence>
<dbReference type="RefSeq" id="WP_307488033.1">
    <property type="nucleotide sequence ID" value="NZ_JAUSUF010000017.1"/>
</dbReference>
<evidence type="ECO:0000313" key="2">
    <source>
        <dbReference type="Proteomes" id="UP001228504"/>
    </source>
</evidence>
<protein>
    <submittedName>
        <fullName evidence="1">Uncharacterized protein</fullName>
    </submittedName>
</protein>
<proteinExistence type="predicted"/>
<dbReference type="Pfam" id="PF19991">
    <property type="entry name" value="HMA_2"/>
    <property type="match status" value="1"/>
</dbReference>
<keyword evidence="2" id="KW-1185">Reference proteome</keyword>
<dbReference type="EMBL" id="JAUSUF010000017">
    <property type="protein sequence ID" value="MDQ0151075.1"/>
    <property type="molecule type" value="Genomic_DNA"/>
</dbReference>
<reference evidence="1 2" key="1">
    <citation type="submission" date="2023-07" db="EMBL/GenBank/DDBJ databases">
        <title>Genomic Encyclopedia of Type Strains, Phase IV (KMG-IV): sequencing the most valuable type-strain genomes for metagenomic binning, comparative biology and taxonomic classification.</title>
        <authorList>
            <person name="Goeker M."/>
        </authorList>
    </citation>
    <scope>NUCLEOTIDE SEQUENCE [LARGE SCALE GENOMIC DNA]</scope>
    <source>
        <strain evidence="1 2">DSM 20694</strain>
    </source>
</reference>
<dbReference type="Proteomes" id="UP001228504">
    <property type="component" value="Unassembled WGS sequence"/>
</dbReference>
<gene>
    <name evidence="1" type="ORF">J2S18_003051</name>
</gene>
<comment type="caution">
    <text evidence="1">The sequence shown here is derived from an EMBL/GenBank/DDBJ whole genome shotgun (WGS) entry which is preliminary data.</text>
</comment>
<name>A0ABT9UXN1_9FIRM</name>